<keyword evidence="5" id="KW-0433">Leucine-rich repeat</keyword>
<dbReference type="Proteomes" id="UP000824120">
    <property type="component" value="Chromosome 1"/>
</dbReference>
<protein>
    <recommendedName>
        <fullName evidence="15">Leucine-rich repeat-containing N-terminal plant-type domain-containing protein</fullName>
    </recommendedName>
</protein>
<dbReference type="EMBL" id="JACXVP010000001">
    <property type="protein sequence ID" value="KAG5629245.1"/>
    <property type="molecule type" value="Genomic_DNA"/>
</dbReference>
<evidence type="ECO:0000259" key="15">
    <source>
        <dbReference type="Pfam" id="PF08263"/>
    </source>
</evidence>
<keyword evidence="17" id="KW-1185">Reference proteome</keyword>
<evidence type="ECO:0000256" key="10">
    <source>
        <dbReference type="ARBA" id="ARBA00023136"/>
    </source>
</evidence>
<evidence type="ECO:0000256" key="12">
    <source>
        <dbReference type="ARBA" id="ARBA00023180"/>
    </source>
</evidence>
<dbReference type="GO" id="GO:0050832">
    <property type="term" value="P:defense response to fungus"/>
    <property type="evidence" value="ECO:0007669"/>
    <property type="project" value="UniProtKB-ARBA"/>
</dbReference>
<dbReference type="SMART" id="SM00365">
    <property type="entry name" value="LRR_SD22"/>
    <property type="match status" value="6"/>
</dbReference>
<evidence type="ECO:0000256" key="2">
    <source>
        <dbReference type="ARBA" id="ARBA00004479"/>
    </source>
</evidence>
<dbReference type="SUPFAM" id="SSF52058">
    <property type="entry name" value="L domain-like"/>
    <property type="match status" value="2"/>
</dbReference>
<organism evidence="16 17">
    <name type="scientific">Solanum commersonii</name>
    <name type="common">Commerson's wild potato</name>
    <name type="synonym">Commerson's nightshade</name>
    <dbReference type="NCBI Taxonomy" id="4109"/>
    <lineage>
        <taxon>Eukaryota</taxon>
        <taxon>Viridiplantae</taxon>
        <taxon>Streptophyta</taxon>
        <taxon>Embryophyta</taxon>
        <taxon>Tracheophyta</taxon>
        <taxon>Spermatophyta</taxon>
        <taxon>Magnoliopsida</taxon>
        <taxon>eudicotyledons</taxon>
        <taxon>Gunneridae</taxon>
        <taxon>Pentapetalae</taxon>
        <taxon>asterids</taxon>
        <taxon>lamiids</taxon>
        <taxon>Solanales</taxon>
        <taxon>Solanaceae</taxon>
        <taxon>Solanoideae</taxon>
        <taxon>Solaneae</taxon>
        <taxon>Solanum</taxon>
    </lineage>
</organism>
<dbReference type="Pfam" id="PF00560">
    <property type="entry name" value="LRR_1"/>
    <property type="match status" value="10"/>
</dbReference>
<evidence type="ECO:0000313" key="16">
    <source>
        <dbReference type="EMBL" id="KAG5629245.1"/>
    </source>
</evidence>
<dbReference type="FunFam" id="3.80.10.10:FF:000213">
    <property type="entry name" value="Tyrosine-sulfated glycopeptide receptor 1"/>
    <property type="match status" value="1"/>
</dbReference>
<dbReference type="PANTHER" id="PTHR48063">
    <property type="entry name" value="LRR RECEPTOR-LIKE KINASE"/>
    <property type="match status" value="1"/>
</dbReference>
<proteinExistence type="inferred from homology"/>
<keyword evidence="12" id="KW-0325">Glycoprotein</keyword>
<dbReference type="Pfam" id="PF08263">
    <property type="entry name" value="LRRNT_2"/>
    <property type="match status" value="1"/>
</dbReference>
<evidence type="ECO:0000256" key="8">
    <source>
        <dbReference type="ARBA" id="ARBA00022737"/>
    </source>
</evidence>
<keyword evidence="8" id="KW-0677">Repeat</keyword>
<dbReference type="PANTHER" id="PTHR48063:SF98">
    <property type="entry name" value="LRR RECEPTOR-LIKE SERINE_THREONINE-PROTEIN KINASE FLS2"/>
    <property type="match status" value="1"/>
</dbReference>
<feature type="chain" id="PRO_5039892849" description="Leucine-rich repeat-containing N-terminal plant-type domain-containing protein" evidence="14">
    <location>
        <begin position="25"/>
        <end position="941"/>
    </location>
</feature>
<keyword evidence="6 13" id="KW-0812">Transmembrane</keyword>
<keyword evidence="7 14" id="KW-0732">Signal</keyword>
<evidence type="ECO:0000256" key="7">
    <source>
        <dbReference type="ARBA" id="ARBA00022729"/>
    </source>
</evidence>
<comment type="caution">
    <text evidence="16">The sequence shown here is derived from an EMBL/GenBank/DDBJ whole genome shotgun (WGS) entry which is preliminary data.</text>
</comment>
<dbReference type="AlphaFoldDB" id="A0A9J6AXB0"/>
<evidence type="ECO:0000256" key="9">
    <source>
        <dbReference type="ARBA" id="ARBA00022989"/>
    </source>
</evidence>
<sequence length="941" mass="106600">MKVLAITLWVLLFFILKNTKFVVCVGICRENEQRALETLKKEIHNLSDIPSSWIVGKDCCVWEGVVCNNLTRHVIELHLGYVTRHEEIERGMFYYWNEYTYPRINSLEWLPSLSSLENLEMESVDLSKANEWLQVINMLPSLVDLRLYNCSLHHITPLLDYHNFSSLKSLDLSENLNLNSSVPKWVFNLPNLVSLDLNYCNFTGPFPDGPVNLSSLTTFKASGNPFNCRLPKWLFDLNNLEHLELRYGGIEGAIQSKSGNITKLKYLDLFLNNLNSTIPNWLYQCKDLESLFLGRNRLEGTVSSLISNLSSIIRIDLFDNMLSGKLPNVIGKLGKLGDLDLSNNLFEGDISELFNVRSNFLSVGLRNTSFLSTLSLHNNKLTGALPESVGQLSMLEDFTISNNRLEGAVTESHFSKLTHLWYFYASRNNLTLKVSRNWIPSFQATIIKIGGWNIGPLFPMWLRTQKKISEVDISNCGIQGEVPTWFWKLSSQIDFLNISHNQFVGEVPIISIDEQSGFPLMYLASNNFSGQIPLISSNVRELDLSNNSLSKGLSNFLCEAKNGSYELKILNLGGNDLSEEIPDCWMNWPELTVVILRDNNLIGSLPRSMEVLSSLLSLDLRRNRLNGPFPSSLENCTKLHKIDLAENEFIGKLPSWLGMRFPTLIVLILRSNKFDGELPQELCHLKDLQILDLANNTFVGIIPRCIGNLSAMVKGKKEMEDDVEINYSFYYGTLIESAMVTTKGNMYQYDTILALFTSMDMSSNNLSGDIPISVTRLVGLRSFNLSKNNLTGKIPNDIGDMKVLESVDLSENQLYGQIPQSFSSLSTLSYLNLSDNYLSGMIPLSTQLQSFDPTSFQGNKLYGLPLLVNCSSDGNIPNHKHEDEESDKDEVDWFYISMAIGFALSFWGVCGSLLFKRSWRHAYFRFLDRSWEMLLAKLPVC</sequence>
<dbReference type="InterPro" id="IPR032675">
    <property type="entry name" value="LRR_dom_sf"/>
</dbReference>
<name>A0A9J6AXB0_SOLCO</name>
<keyword evidence="11" id="KW-0675">Receptor</keyword>
<dbReference type="OrthoDB" id="1279254at2759"/>
<feature type="signal peptide" evidence="14">
    <location>
        <begin position="1"/>
        <end position="24"/>
    </location>
</feature>
<feature type="domain" description="Leucine-rich repeat-containing N-terminal plant-type" evidence="15">
    <location>
        <begin position="31"/>
        <end position="68"/>
    </location>
</feature>
<keyword evidence="10 13" id="KW-0472">Membrane</keyword>
<evidence type="ECO:0000256" key="1">
    <source>
        <dbReference type="ARBA" id="ARBA00004236"/>
    </source>
</evidence>
<dbReference type="FunFam" id="3.80.10.10:FF:000041">
    <property type="entry name" value="LRR receptor-like serine/threonine-protein kinase ERECTA"/>
    <property type="match status" value="1"/>
</dbReference>
<evidence type="ECO:0000256" key="5">
    <source>
        <dbReference type="ARBA" id="ARBA00022614"/>
    </source>
</evidence>
<evidence type="ECO:0000313" key="17">
    <source>
        <dbReference type="Proteomes" id="UP000824120"/>
    </source>
</evidence>
<evidence type="ECO:0000256" key="14">
    <source>
        <dbReference type="SAM" id="SignalP"/>
    </source>
</evidence>
<dbReference type="InterPro" id="IPR001611">
    <property type="entry name" value="Leu-rich_rpt"/>
</dbReference>
<evidence type="ECO:0000256" key="6">
    <source>
        <dbReference type="ARBA" id="ARBA00022692"/>
    </source>
</evidence>
<evidence type="ECO:0000256" key="11">
    <source>
        <dbReference type="ARBA" id="ARBA00023170"/>
    </source>
</evidence>
<keyword evidence="4" id="KW-1003">Cell membrane</keyword>
<feature type="transmembrane region" description="Helical" evidence="13">
    <location>
        <begin position="893"/>
        <end position="915"/>
    </location>
</feature>
<evidence type="ECO:0000256" key="4">
    <source>
        <dbReference type="ARBA" id="ARBA00022475"/>
    </source>
</evidence>
<dbReference type="GO" id="GO:0005886">
    <property type="term" value="C:plasma membrane"/>
    <property type="evidence" value="ECO:0007669"/>
    <property type="project" value="UniProtKB-SubCell"/>
</dbReference>
<gene>
    <name evidence="16" type="ORF">H5410_000962</name>
</gene>
<evidence type="ECO:0000256" key="13">
    <source>
        <dbReference type="SAM" id="Phobius"/>
    </source>
</evidence>
<dbReference type="Gene3D" id="3.80.10.10">
    <property type="entry name" value="Ribonuclease Inhibitor"/>
    <property type="match status" value="3"/>
</dbReference>
<evidence type="ECO:0000256" key="3">
    <source>
        <dbReference type="ARBA" id="ARBA00009592"/>
    </source>
</evidence>
<dbReference type="InterPro" id="IPR013210">
    <property type="entry name" value="LRR_N_plant-typ"/>
</dbReference>
<comment type="similarity">
    <text evidence="3">Belongs to the RLP family.</text>
</comment>
<reference evidence="16 17" key="1">
    <citation type="submission" date="2020-09" db="EMBL/GenBank/DDBJ databases">
        <title>De no assembly of potato wild relative species, Solanum commersonii.</title>
        <authorList>
            <person name="Cho K."/>
        </authorList>
    </citation>
    <scope>NUCLEOTIDE SEQUENCE [LARGE SCALE GENOMIC DNA]</scope>
    <source>
        <strain evidence="16">LZ3.2</strain>
        <tissue evidence="16">Leaf</tissue>
    </source>
</reference>
<accession>A0A9J6AXB0</accession>
<dbReference type="InterPro" id="IPR046956">
    <property type="entry name" value="RLP23-like"/>
</dbReference>
<keyword evidence="9 13" id="KW-1133">Transmembrane helix</keyword>
<comment type="subcellular location">
    <subcellularLocation>
        <location evidence="1">Cell membrane</location>
    </subcellularLocation>
    <subcellularLocation>
        <location evidence="2">Membrane</location>
        <topology evidence="2">Single-pass type I membrane protein</topology>
    </subcellularLocation>
</comment>